<gene>
    <name evidence="1" type="ORF">BJ212DRAFT_1488293</name>
</gene>
<dbReference type="Proteomes" id="UP000807769">
    <property type="component" value="Unassembled WGS sequence"/>
</dbReference>
<evidence type="ECO:0000313" key="1">
    <source>
        <dbReference type="EMBL" id="KAG1799575.1"/>
    </source>
</evidence>
<dbReference type="OrthoDB" id="2019666at2759"/>
<dbReference type="AlphaFoldDB" id="A0A9P7DP44"/>
<proteinExistence type="predicted"/>
<name>A0A9P7DP44_9AGAM</name>
<dbReference type="EMBL" id="JABBWG010000141">
    <property type="protein sequence ID" value="KAG1799575.1"/>
    <property type="molecule type" value="Genomic_DNA"/>
</dbReference>
<comment type="caution">
    <text evidence="1">The sequence shown here is derived from an EMBL/GenBank/DDBJ whole genome shotgun (WGS) entry which is preliminary data.</text>
</comment>
<dbReference type="RefSeq" id="XP_041185744.1">
    <property type="nucleotide sequence ID" value="XM_041341365.1"/>
</dbReference>
<organism evidence="1 2">
    <name type="scientific">Suillus subaureus</name>
    <dbReference type="NCBI Taxonomy" id="48587"/>
    <lineage>
        <taxon>Eukaryota</taxon>
        <taxon>Fungi</taxon>
        <taxon>Dikarya</taxon>
        <taxon>Basidiomycota</taxon>
        <taxon>Agaricomycotina</taxon>
        <taxon>Agaricomycetes</taxon>
        <taxon>Agaricomycetidae</taxon>
        <taxon>Boletales</taxon>
        <taxon>Suillineae</taxon>
        <taxon>Suillaceae</taxon>
        <taxon>Suillus</taxon>
    </lineage>
</organism>
<sequence>MSQSITTPVTPPTRGLVLPCPTSPSKASFSYKMTVGNEVSDDTLKLCTNLFSSNYGIWGDQAATISKFTVAWKQVKMTGASVKVILKAKCILRASASARTLCPLLKYCPLFQEDKTNTSRGSDK</sequence>
<evidence type="ECO:0000313" key="2">
    <source>
        <dbReference type="Proteomes" id="UP000807769"/>
    </source>
</evidence>
<protein>
    <submittedName>
        <fullName evidence="1">Uncharacterized protein</fullName>
    </submittedName>
</protein>
<dbReference type="GeneID" id="64635381"/>
<reference evidence="1" key="1">
    <citation type="journal article" date="2020" name="New Phytol.">
        <title>Comparative genomics reveals dynamic genome evolution in host specialist ectomycorrhizal fungi.</title>
        <authorList>
            <person name="Lofgren L.A."/>
            <person name="Nguyen N.H."/>
            <person name="Vilgalys R."/>
            <person name="Ruytinx J."/>
            <person name="Liao H.L."/>
            <person name="Branco S."/>
            <person name="Kuo A."/>
            <person name="LaButti K."/>
            <person name="Lipzen A."/>
            <person name="Andreopoulos W."/>
            <person name="Pangilinan J."/>
            <person name="Riley R."/>
            <person name="Hundley H."/>
            <person name="Na H."/>
            <person name="Barry K."/>
            <person name="Grigoriev I.V."/>
            <person name="Stajich J.E."/>
            <person name="Kennedy P.G."/>
        </authorList>
    </citation>
    <scope>NUCLEOTIDE SEQUENCE</scope>
    <source>
        <strain evidence="1">MN1</strain>
    </source>
</reference>
<accession>A0A9P7DP44</accession>
<keyword evidence="2" id="KW-1185">Reference proteome</keyword>